<evidence type="ECO:0000256" key="4">
    <source>
        <dbReference type="PROSITE-ProRule" id="PRU00433"/>
    </source>
</evidence>
<organism evidence="7 8">
    <name type="scientific">Zobellia uliginosa</name>
    <dbReference type="NCBI Taxonomy" id="143224"/>
    <lineage>
        <taxon>Bacteria</taxon>
        <taxon>Pseudomonadati</taxon>
        <taxon>Bacteroidota</taxon>
        <taxon>Flavobacteriia</taxon>
        <taxon>Flavobacteriales</taxon>
        <taxon>Flavobacteriaceae</taxon>
        <taxon>Zobellia</taxon>
    </lineage>
</organism>
<dbReference type="RefSeq" id="WP_076453665.1">
    <property type="nucleotide sequence ID" value="NZ_FTOB01000001.1"/>
</dbReference>
<reference evidence="7 8" key="1">
    <citation type="submission" date="2017-01" db="EMBL/GenBank/DDBJ databases">
        <authorList>
            <person name="Varghese N."/>
            <person name="Submissions S."/>
        </authorList>
    </citation>
    <scope>NUCLEOTIDE SEQUENCE [LARGE SCALE GENOMIC DNA]</scope>
    <source>
        <strain evidence="7 8">DSM 2061</strain>
    </source>
</reference>
<dbReference type="PROSITE" id="PS51007">
    <property type="entry name" value="CYTC"/>
    <property type="match status" value="1"/>
</dbReference>
<comment type="caution">
    <text evidence="7">The sequence shown here is derived from an EMBL/GenBank/DDBJ whole genome shotgun (WGS) entry which is preliminary data.</text>
</comment>
<dbReference type="InterPro" id="IPR036909">
    <property type="entry name" value="Cyt_c-like_dom_sf"/>
</dbReference>
<evidence type="ECO:0000256" key="3">
    <source>
        <dbReference type="ARBA" id="ARBA00023004"/>
    </source>
</evidence>
<dbReference type="Pfam" id="PF13442">
    <property type="entry name" value="Cytochrome_CBB3"/>
    <property type="match status" value="1"/>
</dbReference>
<keyword evidence="2 4" id="KW-0479">Metal-binding</keyword>
<keyword evidence="3 4" id="KW-0408">Iron</keyword>
<keyword evidence="5" id="KW-1133">Transmembrane helix</keyword>
<dbReference type="Proteomes" id="UP000185728">
    <property type="component" value="Unassembled WGS sequence"/>
</dbReference>
<evidence type="ECO:0000256" key="1">
    <source>
        <dbReference type="ARBA" id="ARBA00022617"/>
    </source>
</evidence>
<dbReference type="EMBL" id="FTOB01000001">
    <property type="protein sequence ID" value="SIS42661.1"/>
    <property type="molecule type" value="Genomic_DNA"/>
</dbReference>
<feature type="domain" description="Cytochrome c" evidence="6">
    <location>
        <begin position="501"/>
        <end position="578"/>
    </location>
</feature>
<proteinExistence type="predicted"/>
<gene>
    <name evidence="7" type="ORF">SAMN05421766_101874</name>
</gene>
<dbReference type="InterPro" id="IPR011042">
    <property type="entry name" value="6-blade_b-propeller_TolB-like"/>
</dbReference>
<dbReference type="InterPro" id="IPR011041">
    <property type="entry name" value="Quinoprot_gluc/sorb_DH_b-prop"/>
</dbReference>
<sequence length="580" mass="64571">MNLKIQRILVVLLSGVFAVLIFYPNRLNRYVKRKYRAYVTAPKGTLKDDVTFQKIELGSEVKGLYTSLVFGPDHKLYAGEIDGKIKRFQVQPSGELRLEHTFKPYGEESKFSIGLAFDPASTFDSLIVWVTYSETSSNWAEFPDSHQDFNGEIWAGCMARLRLSSTTSEVVRNDLILKELPRFGPNEENFANSIVFGPDRKLYFGQGANTGMGWCDCEEGQAPSREALLSGTVLCLNTVELPEKLPIVVKTVDGGGSYDPYDVRAPLKIYATGLRNAYDMVWHSNGQLYTTINGSGGNENTPSSDPKSPYYIPPHPKIHYTGPKDIPAVIGAQPDQNDFMARVEKGGYYGHPNPLRAEYVLNRGGADVDNYEYKGVEADSNFRGFTYDFGPHISPTGIIEYGSDCFNGKLKGCLIVGRLGYQDLVVLKPDGKGYNIVEDYDGAQMKLTLDSGPLDLVENRSNGDIYVSEYGNKTITLFRPTENESNEMIKGVAVEEKEEITPLKKGMVVYEQNCQICHGVKARGATGPSLVDDKWIYDKDDMMSIINDGAKNGTMPAWKDILNDTEKECAVKYIMSLNNK</sequence>
<dbReference type="SUPFAM" id="SSF50952">
    <property type="entry name" value="Soluble quinoprotein glucose dehydrogenase"/>
    <property type="match status" value="1"/>
</dbReference>
<feature type="transmembrane region" description="Helical" evidence="5">
    <location>
        <begin position="6"/>
        <end position="24"/>
    </location>
</feature>
<keyword evidence="5" id="KW-0812">Transmembrane</keyword>
<evidence type="ECO:0000256" key="5">
    <source>
        <dbReference type="SAM" id="Phobius"/>
    </source>
</evidence>
<name>A0ABY1KJT6_9FLAO</name>
<protein>
    <submittedName>
        <fullName evidence="7">Glucose / Sorbosone dehydrogenase</fullName>
    </submittedName>
</protein>
<dbReference type="SUPFAM" id="SSF46626">
    <property type="entry name" value="Cytochrome c"/>
    <property type="match status" value="1"/>
</dbReference>
<accession>A0ABY1KJT6</accession>
<keyword evidence="1 4" id="KW-0349">Heme</keyword>
<dbReference type="InterPro" id="IPR009056">
    <property type="entry name" value="Cyt_c-like_dom"/>
</dbReference>
<dbReference type="Gene3D" id="1.10.760.10">
    <property type="entry name" value="Cytochrome c-like domain"/>
    <property type="match status" value="1"/>
</dbReference>
<evidence type="ECO:0000313" key="7">
    <source>
        <dbReference type="EMBL" id="SIS42661.1"/>
    </source>
</evidence>
<evidence type="ECO:0000259" key="6">
    <source>
        <dbReference type="PROSITE" id="PS51007"/>
    </source>
</evidence>
<dbReference type="InterPro" id="IPR012938">
    <property type="entry name" value="Glc/Sorbosone_DH"/>
</dbReference>
<evidence type="ECO:0000256" key="2">
    <source>
        <dbReference type="ARBA" id="ARBA00022723"/>
    </source>
</evidence>
<dbReference type="Pfam" id="PF07995">
    <property type="entry name" value="GSDH"/>
    <property type="match status" value="1"/>
</dbReference>
<keyword evidence="5" id="KW-0472">Membrane</keyword>
<dbReference type="PANTHER" id="PTHR19328">
    <property type="entry name" value="HEDGEHOG-INTERACTING PROTEIN"/>
    <property type="match status" value="1"/>
</dbReference>
<evidence type="ECO:0000313" key="8">
    <source>
        <dbReference type="Proteomes" id="UP000185728"/>
    </source>
</evidence>
<dbReference type="Gene3D" id="2.120.10.30">
    <property type="entry name" value="TolB, C-terminal domain"/>
    <property type="match status" value="1"/>
</dbReference>
<dbReference type="PANTHER" id="PTHR19328:SF75">
    <property type="entry name" value="ALDOSE SUGAR DEHYDROGENASE YLII"/>
    <property type="match status" value="1"/>
</dbReference>
<keyword evidence="8" id="KW-1185">Reference proteome</keyword>